<feature type="signal peptide" evidence="1">
    <location>
        <begin position="1"/>
        <end position="24"/>
    </location>
</feature>
<sequence length="185" mass="18867" precursor="true">MKKLTSVSAMAVAFCFALSSSLSAAPIVGVAQDVSEGGNDRFTFSIDANGEQYDTIEVNVAGEVNQAGGTTAFALPSEDTAFLGPGVVFIGASAVSAQDDNAGFSGVVGFQAPQLISEALAPGTPFFQAVLPTGGSADFEVNFLRSGSFIPDFSQRGVLGIPEPTSLVLFGLGLVGFCGSRRRNG</sequence>
<dbReference type="Pfam" id="PF07589">
    <property type="entry name" value="PEP-CTERM"/>
    <property type="match status" value="1"/>
</dbReference>
<protein>
    <submittedName>
        <fullName evidence="3">PEP-CTERM motif protein</fullName>
    </submittedName>
</protein>
<evidence type="ECO:0000256" key="1">
    <source>
        <dbReference type="SAM" id="SignalP"/>
    </source>
</evidence>
<name>A0A517MS87_9BACT</name>
<dbReference type="InterPro" id="IPR013424">
    <property type="entry name" value="Ice-binding_C"/>
</dbReference>
<evidence type="ECO:0000313" key="3">
    <source>
        <dbReference type="EMBL" id="QDS97647.1"/>
    </source>
</evidence>
<dbReference type="EMBL" id="CP036263">
    <property type="protein sequence ID" value="QDS97647.1"/>
    <property type="molecule type" value="Genomic_DNA"/>
</dbReference>
<organism evidence="3 4">
    <name type="scientific">Adhaeretor mobilis</name>
    <dbReference type="NCBI Taxonomy" id="1930276"/>
    <lineage>
        <taxon>Bacteria</taxon>
        <taxon>Pseudomonadati</taxon>
        <taxon>Planctomycetota</taxon>
        <taxon>Planctomycetia</taxon>
        <taxon>Pirellulales</taxon>
        <taxon>Lacipirellulaceae</taxon>
        <taxon>Adhaeretor</taxon>
    </lineage>
</organism>
<dbReference type="Proteomes" id="UP000319852">
    <property type="component" value="Chromosome"/>
</dbReference>
<keyword evidence="1" id="KW-0732">Signal</keyword>
<dbReference type="RefSeq" id="WP_145058196.1">
    <property type="nucleotide sequence ID" value="NZ_CP036263.1"/>
</dbReference>
<proteinExistence type="predicted"/>
<evidence type="ECO:0000259" key="2">
    <source>
        <dbReference type="Pfam" id="PF07589"/>
    </source>
</evidence>
<accession>A0A517MS87</accession>
<dbReference type="AlphaFoldDB" id="A0A517MS87"/>
<reference evidence="3 4" key="1">
    <citation type="submission" date="2019-02" db="EMBL/GenBank/DDBJ databases">
        <title>Deep-cultivation of Planctomycetes and their phenomic and genomic characterization uncovers novel biology.</title>
        <authorList>
            <person name="Wiegand S."/>
            <person name="Jogler M."/>
            <person name="Boedeker C."/>
            <person name="Pinto D."/>
            <person name="Vollmers J."/>
            <person name="Rivas-Marin E."/>
            <person name="Kohn T."/>
            <person name="Peeters S.H."/>
            <person name="Heuer A."/>
            <person name="Rast P."/>
            <person name="Oberbeckmann S."/>
            <person name="Bunk B."/>
            <person name="Jeske O."/>
            <person name="Meyerdierks A."/>
            <person name="Storesund J.E."/>
            <person name="Kallscheuer N."/>
            <person name="Luecker S."/>
            <person name="Lage O.M."/>
            <person name="Pohl T."/>
            <person name="Merkel B.J."/>
            <person name="Hornburger P."/>
            <person name="Mueller R.-W."/>
            <person name="Bruemmer F."/>
            <person name="Labrenz M."/>
            <person name="Spormann A.M."/>
            <person name="Op den Camp H."/>
            <person name="Overmann J."/>
            <person name="Amann R."/>
            <person name="Jetten M.S.M."/>
            <person name="Mascher T."/>
            <person name="Medema M.H."/>
            <person name="Devos D.P."/>
            <person name="Kaster A.-K."/>
            <person name="Ovreas L."/>
            <person name="Rohde M."/>
            <person name="Galperin M.Y."/>
            <person name="Jogler C."/>
        </authorList>
    </citation>
    <scope>NUCLEOTIDE SEQUENCE [LARGE SCALE GENOMIC DNA]</scope>
    <source>
        <strain evidence="3 4">HG15A2</strain>
    </source>
</reference>
<gene>
    <name evidence="3" type="ORF">HG15A2_09110</name>
</gene>
<dbReference type="KEGG" id="amob:HG15A2_09110"/>
<feature type="domain" description="Ice-binding protein C-terminal" evidence="2">
    <location>
        <begin position="161"/>
        <end position="182"/>
    </location>
</feature>
<dbReference type="NCBIfam" id="TIGR02595">
    <property type="entry name" value="PEP_CTERM"/>
    <property type="match status" value="1"/>
</dbReference>
<keyword evidence="4" id="KW-1185">Reference proteome</keyword>
<feature type="chain" id="PRO_5021854214" evidence="1">
    <location>
        <begin position="25"/>
        <end position="185"/>
    </location>
</feature>
<evidence type="ECO:0000313" key="4">
    <source>
        <dbReference type="Proteomes" id="UP000319852"/>
    </source>
</evidence>